<dbReference type="STRING" id="1149755.A0A2J6RSH7"/>
<feature type="compositionally biased region" description="Low complexity" evidence="1">
    <location>
        <begin position="220"/>
        <end position="239"/>
    </location>
</feature>
<evidence type="ECO:0000256" key="1">
    <source>
        <dbReference type="SAM" id="MobiDB-lite"/>
    </source>
</evidence>
<reference evidence="2 3" key="1">
    <citation type="submission" date="2016-04" db="EMBL/GenBank/DDBJ databases">
        <title>A degradative enzymes factory behind the ericoid mycorrhizal symbiosis.</title>
        <authorList>
            <consortium name="DOE Joint Genome Institute"/>
            <person name="Martino E."/>
            <person name="Morin E."/>
            <person name="Grelet G."/>
            <person name="Kuo A."/>
            <person name="Kohler A."/>
            <person name="Daghino S."/>
            <person name="Barry K."/>
            <person name="Choi C."/>
            <person name="Cichocki N."/>
            <person name="Clum A."/>
            <person name="Copeland A."/>
            <person name="Hainaut M."/>
            <person name="Haridas S."/>
            <person name="Labutti K."/>
            <person name="Lindquist E."/>
            <person name="Lipzen A."/>
            <person name="Khouja H.-R."/>
            <person name="Murat C."/>
            <person name="Ohm R."/>
            <person name="Olson A."/>
            <person name="Spatafora J."/>
            <person name="Veneault-Fourrey C."/>
            <person name="Henrissat B."/>
            <person name="Grigoriev I."/>
            <person name="Martin F."/>
            <person name="Perotto S."/>
        </authorList>
    </citation>
    <scope>NUCLEOTIDE SEQUENCE [LARGE SCALE GENOMIC DNA]</scope>
    <source>
        <strain evidence="2 3">F</strain>
    </source>
</reference>
<dbReference type="Proteomes" id="UP000235786">
    <property type="component" value="Unassembled WGS sequence"/>
</dbReference>
<dbReference type="AlphaFoldDB" id="A0A2J6RSH7"/>
<feature type="compositionally biased region" description="Pro residues" evidence="1">
    <location>
        <begin position="25"/>
        <end position="41"/>
    </location>
</feature>
<sequence length="523" mass="59656">MASRQPPPPPPPPEIRGNPGMGQRPPQPPPGAQVPRPPPQGMPMQPMPIRQQSIRIQDITPPKLMDDAACLKKLTTYSAFTIRKCPPRDPKKEGRGTWARSEIIEERWGQEDIVKQIKKLSDSRRSVADKKKALMPNQQGQVTTLVDNLASGERDGAFEWSLVQLDSVTKPVSILKGGKKREMYETVSMIAFIKRAPRKDLNPVILFQNIEKMKADSMRPPQQQQPQQPQQPQQQPGGQEPIQIFPVNSGDKNKAKGRSKSREKKYHEHDDSSTSESFDSDTASHSSFTGSDSMDTSISSKSRGQRRHSHSKGAYRSHSRPREHREHREHRRTYYLEQPRAHSPELHYESYGGSPRPYAVPEVPPRGIPAPIPAFDPVAAAYHAGKVDAEAERFGTADRVVPRPVERTIIERVRPVISYGPSYGALEPRYSEPRYREDPYIDDLRRDDLLRRRERDVEDYIIDGRLDGRPEGRRPMDFADRRDSFYDRRTSDHPIVWNNRHPFAPTPLPRRYPRGEDSSSGGW</sequence>
<gene>
    <name evidence="2" type="ORF">L207DRAFT_528090</name>
</gene>
<organism evidence="2 3">
    <name type="scientific">Hyaloscypha variabilis (strain UAMH 11265 / GT02V1 / F)</name>
    <name type="common">Meliniomyces variabilis</name>
    <dbReference type="NCBI Taxonomy" id="1149755"/>
    <lineage>
        <taxon>Eukaryota</taxon>
        <taxon>Fungi</taxon>
        <taxon>Dikarya</taxon>
        <taxon>Ascomycota</taxon>
        <taxon>Pezizomycotina</taxon>
        <taxon>Leotiomycetes</taxon>
        <taxon>Helotiales</taxon>
        <taxon>Hyaloscyphaceae</taxon>
        <taxon>Hyaloscypha</taxon>
        <taxon>Hyaloscypha variabilis</taxon>
    </lineage>
</organism>
<feature type="compositionally biased region" description="Pro residues" evidence="1">
    <location>
        <begin position="1"/>
        <end position="14"/>
    </location>
</feature>
<feature type="region of interest" description="Disordered" evidence="1">
    <location>
        <begin position="492"/>
        <end position="523"/>
    </location>
</feature>
<dbReference type="EMBL" id="KZ613944">
    <property type="protein sequence ID" value="PMD41471.1"/>
    <property type="molecule type" value="Genomic_DNA"/>
</dbReference>
<feature type="compositionally biased region" description="Low complexity" evidence="1">
    <location>
        <begin position="274"/>
        <end position="284"/>
    </location>
</feature>
<dbReference type="OrthoDB" id="3440029at2759"/>
<keyword evidence="3" id="KW-1185">Reference proteome</keyword>
<feature type="region of interest" description="Disordered" evidence="1">
    <location>
        <begin position="215"/>
        <end position="353"/>
    </location>
</feature>
<evidence type="ECO:0000313" key="2">
    <source>
        <dbReference type="EMBL" id="PMD41471.1"/>
    </source>
</evidence>
<evidence type="ECO:0000313" key="3">
    <source>
        <dbReference type="Proteomes" id="UP000235786"/>
    </source>
</evidence>
<feature type="compositionally biased region" description="Low complexity" evidence="1">
    <location>
        <begin position="291"/>
        <end position="302"/>
    </location>
</feature>
<proteinExistence type="predicted"/>
<feature type="compositionally biased region" description="Basic residues" evidence="1">
    <location>
        <begin position="303"/>
        <end position="333"/>
    </location>
</feature>
<feature type="region of interest" description="Disordered" evidence="1">
    <location>
        <begin position="1"/>
        <end position="50"/>
    </location>
</feature>
<feature type="compositionally biased region" description="Basic and acidic residues" evidence="1">
    <location>
        <begin position="339"/>
        <end position="348"/>
    </location>
</feature>
<name>A0A2J6RSH7_HYAVF</name>
<feature type="compositionally biased region" description="Basic residues" evidence="1">
    <location>
        <begin position="255"/>
        <end position="264"/>
    </location>
</feature>
<accession>A0A2J6RSH7</accession>
<protein>
    <submittedName>
        <fullName evidence="2">Uncharacterized protein</fullName>
    </submittedName>
</protein>